<dbReference type="Gene3D" id="2.80.10.50">
    <property type="match status" value="3"/>
</dbReference>
<protein>
    <submittedName>
        <fullName evidence="3">RICIN domain-containing protein</fullName>
    </submittedName>
</protein>
<sequence>MSSTTHHGLWKKSLSAAGAGLAALVLAATALGVQAHAEPQDDAGTAVSAEETDLGALATHDTLAAGRLLYIYNSSGKCLEIENSSTKNGAPAQQWTCNRQAGSKWYPHALGDGWYNFKNASGKCLEITNSSTGNGANAQQWTCNQQDGARWRVERAADGHIVIRNHSGKVLEITNSSTGNGANAQQWSYNGQSGAWWH</sequence>
<name>A0ABW1EYY6_9ACTN</name>
<dbReference type="PROSITE" id="PS50231">
    <property type="entry name" value="RICIN_B_LECTIN"/>
    <property type="match status" value="1"/>
</dbReference>
<dbReference type="CDD" id="cd00161">
    <property type="entry name" value="beta-trefoil_Ricin-like"/>
    <property type="match status" value="1"/>
</dbReference>
<feature type="signal peptide" evidence="1">
    <location>
        <begin position="1"/>
        <end position="27"/>
    </location>
</feature>
<dbReference type="SUPFAM" id="SSF50370">
    <property type="entry name" value="Ricin B-like lectins"/>
    <property type="match status" value="1"/>
</dbReference>
<dbReference type="EMBL" id="JBHSOD010000021">
    <property type="protein sequence ID" value="MFC5886895.1"/>
    <property type="molecule type" value="Genomic_DNA"/>
</dbReference>
<organism evidence="3 4">
    <name type="scientific">Kitasatospora aburaviensis</name>
    <dbReference type="NCBI Taxonomy" id="67265"/>
    <lineage>
        <taxon>Bacteria</taxon>
        <taxon>Bacillati</taxon>
        <taxon>Actinomycetota</taxon>
        <taxon>Actinomycetes</taxon>
        <taxon>Kitasatosporales</taxon>
        <taxon>Streptomycetaceae</taxon>
        <taxon>Kitasatospora</taxon>
    </lineage>
</organism>
<dbReference type="Pfam" id="PF00652">
    <property type="entry name" value="Ricin_B_lectin"/>
    <property type="match status" value="1"/>
</dbReference>
<evidence type="ECO:0000259" key="2">
    <source>
        <dbReference type="Pfam" id="PF00652"/>
    </source>
</evidence>
<evidence type="ECO:0000313" key="3">
    <source>
        <dbReference type="EMBL" id="MFC5886895.1"/>
    </source>
</evidence>
<evidence type="ECO:0000256" key="1">
    <source>
        <dbReference type="SAM" id="SignalP"/>
    </source>
</evidence>
<feature type="domain" description="Ricin B lectin" evidence="2">
    <location>
        <begin position="70"/>
        <end position="193"/>
    </location>
</feature>
<dbReference type="Proteomes" id="UP001596067">
    <property type="component" value="Unassembled WGS sequence"/>
</dbReference>
<feature type="chain" id="PRO_5047304338" evidence="1">
    <location>
        <begin position="28"/>
        <end position="198"/>
    </location>
</feature>
<accession>A0ABW1EYY6</accession>
<dbReference type="InterPro" id="IPR000772">
    <property type="entry name" value="Ricin_B_lectin"/>
</dbReference>
<evidence type="ECO:0000313" key="4">
    <source>
        <dbReference type="Proteomes" id="UP001596067"/>
    </source>
</evidence>
<keyword evidence="1" id="KW-0732">Signal</keyword>
<reference evidence="4" key="1">
    <citation type="journal article" date="2019" name="Int. J. Syst. Evol. Microbiol.">
        <title>The Global Catalogue of Microorganisms (GCM) 10K type strain sequencing project: providing services to taxonomists for standard genome sequencing and annotation.</title>
        <authorList>
            <consortium name="The Broad Institute Genomics Platform"/>
            <consortium name="The Broad Institute Genome Sequencing Center for Infectious Disease"/>
            <person name="Wu L."/>
            <person name="Ma J."/>
        </authorList>
    </citation>
    <scope>NUCLEOTIDE SEQUENCE [LARGE SCALE GENOMIC DNA]</scope>
    <source>
        <strain evidence="4">CGMCC 4.1469</strain>
    </source>
</reference>
<dbReference type="RefSeq" id="WP_313767434.1">
    <property type="nucleotide sequence ID" value="NZ_BAAAVH010000027.1"/>
</dbReference>
<comment type="caution">
    <text evidence="3">The sequence shown here is derived from an EMBL/GenBank/DDBJ whole genome shotgun (WGS) entry which is preliminary data.</text>
</comment>
<proteinExistence type="predicted"/>
<gene>
    <name evidence="3" type="ORF">ACFP0N_18160</name>
</gene>
<dbReference type="InterPro" id="IPR035992">
    <property type="entry name" value="Ricin_B-like_lectins"/>
</dbReference>
<keyword evidence="4" id="KW-1185">Reference proteome</keyword>